<reference evidence="7" key="1">
    <citation type="submission" date="2020-05" db="EMBL/GenBank/DDBJ databases">
        <title>Phylogenomic resolution of chytrid fungi.</title>
        <authorList>
            <person name="Stajich J.E."/>
            <person name="Amses K."/>
            <person name="Simmons R."/>
            <person name="Seto K."/>
            <person name="Myers J."/>
            <person name="Bonds A."/>
            <person name="Quandt C.A."/>
            <person name="Barry K."/>
            <person name="Liu P."/>
            <person name="Grigoriev I."/>
            <person name="Longcore J.E."/>
            <person name="James T.Y."/>
        </authorList>
    </citation>
    <scope>NUCLEOTIDE SEQUENCE</scope>
    <source>
        <strain evidence="7">JEL0513</strain>
    </source>
</reference>
<dbReference type="GO" id="GO:0006979">
    <property type="term" value="P:response to oxidative stress"/>
    <property type="evidence" value="ECO:0007669"/>
    <property type="project" value="InterPro"/>
</dbReference>
<dbReference type="Gene3D" id="3.40.1390.30">
    <property type="entry name" value="NIF3 (NGG1p interacting factor 3)-like"/>
    <property type="match status" value="1"/>
</dbReference>
<dbReference type="InterPro" id="IPR010255">
    <property type="entry name" value="Haem_peroxidase_sf"/>
</dbReference>
<accession>A0AAD5T3X3</accession>
<feature type="binding site" evidence="4">
    <location>
        <position position="369"/>
    </location>
    <ligand>
        <name>a divalent metal cation</name>
        <dbReference type="ChEBI" id="CHEBI:60240"/>
        <label>1</label>
    </ligand>
</feature>
<dbReference type="InterPro" id="IPR036069">
    <property type="entry name" value="DUF34/NIF3_sf"/>
</dbReference>
<dbReference type="InterPro" id="IPR002678">
    <property type="entry name" value="DUF34/NIF3"/>
</dbReference>
<dbReference type="PRINTS" id="PR00458">
    <property type="entry name" value="PEROXIDASE"/>
</dbReference>
<dbReference type="EC" id="1.11.1.-" evidence="5"/>
<evidence type="ECO:0000259" key="6">
    <source>
        <dbReference type="PROSITE" id="PS50873"/>
    </source>
</evidence>
<feature type="binding site" evidence="4">
    <location>
        <position position="331"/>
    </location>
    <ligand>
        <name>a divalent metal cation</name>
        <dbReference type="ChEBI" id="CHEBI:60240"/>
        <label>1</label>
    </ligand>
</feature>
<dbReference type="GO" id="GO:0046872">
    <property type="term" value="F:metal ion binding"/>
    <property type="evidence" value="ECO:0007669"/>
    <property type="project" value="UniProtKB-UniRule"/>
</dbReference>
<evidence type="ECO:0000256" key="3">
    <source>
        <dbReference type="ARBA" id="ARBA00006964"/>
    </source>
</evidence>
<comment type="similarity">
    <text evidence="2">Belongs to the peroxidase family. Cytochrome c peroxidase subfamily.</text>
</comment>
<feature type="chain" id="PRO_5041770733" description="Peroxidase" evidence="5">
    <location>
        <begin position="17"/>
        <end position="563"/>
    </location>
</feature>
<evidence type="ECO:0000313" key="8">
    <source>
        <dbReference type="Proteomes" id="UP001211907"/>
    </source>
</evidence>
<dbReference type="Proteomes" id="UP001211907">
    <property type="component" value="Unassembled WGS sequence"/>
</dbReference>
<evidence type="ECO:0000256" key="2">
    <source>
        <dbReference type="ARBA" id="ARBA00005997"/>
    </source>
</evidence>
<dbReference type="Pfam" id="PF00141">
    <property type="entry name" value="peroxidase"/>
    <property type="match status" value="1"/>
</dbReference>
<dbReference type="PANTHER" id="PTHR13799">
    <property type="entry name" value="NGG1 INTERACTING FACTOR 3"/>
    <property type="match status" value="1"/>
</dbReference>
<dbReference type="PROSITE" id="PS50873">
    <property type="entry name" value="PEROXIDASE_4"/>
    <property type="match status" value="1"/>
</dbReference>
<comment type="similarity">
    <text evidence="3">Belongs to the GTP cyclohydrolase I type 2/NIF3 family.</text>
</comment>
<dbReference type="EMBL" id="JADGJH010000499">
    <property type="protein sequence ID" value="KAJ3127674.1"/>
    <property type="molecule type" value="Genomic_DNA"/>
</dbReference>
<dbReference type="FunFam" id="3.40.1390.30:FF:000001">
    <property type="entry name" value="GTP cyclohydrolase 1 type 2"/>
    <property type="match status" value="1"/>
</dbReference>
<dbReference type="AlphaFoldDB" id="A0AAD5T3X3"/>
<dbReference type="PRINTS" id="PR00459">
    <property type="entry name" value="ASPEROXIDASE"/>
</dbReference>
<dbReference type="InterPro" id="IPR002016">
    <property type="entry name" value="Haem_peroxidase"/>
</dbReference>
<keyword evidence="5" id="KW-0575">Peroxidase</keyword>
<sequence>MKLTFLLAFLATASQAFSHASYYLSEHDLKQASGSLAYEITGKNRGGRGGGCLFALPDSPHFPSRNLAALWLQSVFHDSGTWDDNDGTGGLNGSLEKELGKPFNTAIAKAIATKARPPGNRISNADIIALGGVVAVEICGGPPIDYHWGRWDSERADRAISELPTDPFMPVCDVQKAFERMGLDAVDMLALVSGSHSMGGAHKCLNPKITNHDFEPFDATPDVFDNEIFKRILTGNCVLPIDCAFAKEEHLLPYIKEWAHDQESFFRQFKKSFEKLLNFNRASLSGPVGVIVETPVPRAEATRVFLTIDVTATTLDEALADAAVGVVVAYHPPLFTATKKFVLGDERVRLALLASAHGVSLVSPHTTVDNAGPVAGINEWLASVALPPLQSILPISPLDKLRLAALSSSDFDSSVPLGAVGAGRDGRVAVLAQSAVLSDIIERIKKNLNLSHLRVALPKRASNYDSFSVNVVAICVGSGGQLTSQALNPRPDLILTGEMAHHEVLAATANGSAVILCEHSNSERGFLKDILAPLLQRVLNEDSYSEHVEVVISSLDSDPLVIV</sequence>
<dbReference type="GO" id="GO:0004601">
    <property type="term" value="F:peroxidase activity"/>
    <property type="evidence" value="ECO:0007669"/>
    <property type="project" value="UniProtKB-KW"/>
</dbReference>
<keyword evidence="5" id="KW-0560">Oxidoreductase</keyword>
<dbReference type="Gene3D" id="1.10.420.10">
    <property type="entry name" value="Peroxidase, domain 2"/>
    <property type="match status" value="1"/>
</dbReference>
<dbReference type="PANTHER" id="PTHR13799:SF13">
    <property type="entry name" value="NIF3-LIKE PROTEIN 1"/>
    <property type="match status" value="1"/>
</dbReference>
<keyword evidence="5" id="KW-0732">Signal</keyword>
<dbReference type="Gene3D" id="1.10.520.10">
    <property type="match status" value="1"/>
</dbReference>
<evidence type="ECO:0000256" key="5">
    <source>
        <dbReference type="RuleBase" id="RU363051"/>
    </source>
</evidence>
<feature type="binding site" evidence="4">
    <location>
        <position position="519"/>
    </location>
    <ligand>
        <name>a divalent metal cation</name>
        <dbReference type="ChEBI" id="CHEBI:60240"/>
        <label>1</label>
    </ligand>
</feature>
<organism evidence="7 8">
    <name type="scientific">Physocladia obscura</name>
    <dbReference type="NCBI Taxonomy" id="109957"/>
    <lineage>
        <taxon>Eukaryota</taxon>
        <taxon>Fungi</taxon>
        <taxon>Fungi incertae sedis</taxon>
        <taxon>Chytridiomycota</taxon>
        <taxon>Chytridiomycota incertae sedis</taxon>
        <taxon>Chytridiomycetes</taxon>
        <taxon>Chytridiales</taxon>
        <taxon>Chytriomycetaceae</taxon>
        <taxon>Physocladia</taxon>
    </lineage>
</organism>
<proteinExistence type="inferred from homology"/>
<dbReference type="GO" id="GO:0020037">
    <property type="term" value="F:heme binding"/>
    <property type="evidence" value="ECO:0007669"/>
    <property type="project" value="UniProtKB-UniRule"/>
</dbReference>
<dbReference type="Pfam" id="PF01784">
    <property type="entry name" value="DUF34_NIF3"/>
    <property type="match status" value="1"/>
</dbReference>
<evidence type="ECO:0000256" key="4">
    <source>
        <dbReference type="PIRSR" id="PIRSR602678-1"/>
    </source>
</evidence>
<keyword evidence="8" id="KW-1185">Reference proteome</keyword>
<dbReference type="GO" id="GO:0005739">
    <property type="term" value="C:mitochondrion"/>
    <property type="evidence" value="ECO:0007669"/>
    <property type="project" value="TreeGrafter"/>
</dbReference>
<dbReference type="InterPro" id="IPR002207">
    <property type="entry name" value="Peroxidase_I"/>
</dbReference>
<keyword evidence="4" id="KW-0479">Metal-binding</keyword>
<evidence type="ECO:0000256" key="1">
    <source>
        <dbReference type="ARBA" id="ARBA00003917"/>
    </source>
</evidence>
<protein>
    <recommendedName>
        <fullName evidence="5">Peroxidase</fullName>
        <ecNumber evidence="5">1.11.1.-</ecNumber>
    </recommendedName>
</protein>
<feature type="domain" description="Plant heme peroxidase family profile" evidence="6">
    <location>
        <begin position="122"/>
        <end position="291"/>
    </location>
</feature>
<dbReference type="SUPFAM" id="SSF48113">
    <property type="entry name" value="Heme-dependent peroxidases"/>
    <property type="match status" value="1"/>
</dbReference>
<feature type="signal peptide" evidence="5">
    <location>
        <begin position="1"/>
        <end position="16"/>
    </location>
</feature>
<gene>
    <name evidence="7" type="primary">NIF3L1</name>
    <name evidence="7" type="ORF">HK100_009610</name>
</gene>
<name>A0AAD5T3X3_9FUNG</name>
<comment type="function">
    <text evidence="1">Destroys radicals which are normally produced within the cells and which are toxic to biological systems.</text>
</comment>
<comment type="caution">
    <text evidence="7">The sequence shown here is derived from an EMBL/GenBank/DDBJ whole genome shotgun (WGS) entry which is preliminary data.</text>
</comment>
<dbReference type="SUPFAM" id="SSF102705">
    <property type="entry name" value="NIF3 (NGG1p interacting factor 3)-like"/>
    <property type="match status" value="1"/>
</dbReference>
<feature type="binding site" evidence="4">
    <location>
        <position position="523"/>
    </location>
    <ligand>
        <name>a divalent metal cation</name>
        <dbReference type="ChEBI" id="CHEBI:60240"/>
        <label>1</label>
    </ligand>
</feature>
<evidence type="ECO:0000313" key="7">
    <source>
        <dbReference type="EMBL" id="KAJ3127674.1"/>
    </source>
</evidence>